<comment type="caution">
    <text evidence="2">The sequence shown here is derived from an EMBL/GenBank/DDBJ whole genome shotgun (WGS) entry which is preliminary data.</text>
</comment>
<reference evidence="2" key="1">
    <citation type="submission" date="2019-03" db="EMBL/GenBank/DDBJ databases">
        <title>Lake Tanganyika Metagenome-Assembled Genomes (MAGs).</title>
        <authorList>
            <person name="Tran P."/>
        </authorList>
    </citation>
    <scope>NUCLEOTIDE SEQUENCE</scope>
    <source>
        <strain evidence="2">K_DeepCast_150m_m2_040</strain>
    </source>
</reference>
<dbReference type="EMBL" id="VGIR01000167">
    <property type="protein sequence ID" value="MBM3332907.1"/>
    <property type="molecule type" value="Genomic_DNA"/>
</dbReference>
<evidence type="ECO:0008006" key="4">
    <source>
        <dbReference type="Google" id="ProtNLM"/>
    </source>
</evidence>
<sequence>MRRNVFAVLLAVAAVALAAKPAGNGVLPALPYDPATTCIGPALPADADPRVAAIRAEQNQAAARGDKALARELESKLQAIYLEHQPAPGSAENAVRLVSRPGESSFDLPDALIDTGIIWATAADYEIDGTMWVAYSKYSPDSSVTIVRSVDHGTTWEWVQGFYTVPTSLVEHLGIVVGQGDSGFVYVFLVHPDNDGDMICVRFNRNGSGQVNSWVKSGTDTINNFRVCRDYSGDNYGLYCVAGDDDHTQEMDDFLLRSLDYGKTWAVTNTFRYASDGSYQAGAGSYLYMSGRPGFSPHNGQLGILVNPAWGAMDSWREVSVAPDTFMVMDPVIAPSFVTPPESAAIWTLYSHNYEGTGDWDML</sequence>
<gene>
    <name evidence="2" type="ORF">FJY68_13840</name>
</gene>
<accession>A0A938BUQ6</accession>
<dbReference type="InterPro" id="IPR036278">
    <property type="entry name" value="Sialidase_sf"/>
</dbReference>
<feature type="chain" id="PRO_5037841276" description="Exo-alpha-sialidase" evidence="1">
    <location>
        <begin position="19"/>
        <end position="363"/>
    </location>
</feature>
<evidence type="ECO:0000256" key="1">
    <source>
        <dbReference type="SAM" id="SignalP"/>
    </source>
</evidence>
<dbReference type="AlphaFoldDB" id="A0A938BUQ6"/>
<name>A0A938BUQ6_UNCW3</name>
<proteinExistence type="predicted"/>
<keyword evidence="1" id="KW-0732">Signal</keyword>
<feature type="non-terminal residue" evidence="2">
    <location>
        <position position="363"/>
    </location>
</feature>
<evidence type="ECO:0000313" key="2">
    <source>
        <dbReference type="EMBL" id="MBM3332907.1"/>
    </source>
</evidence>
<dbReference type="SUPFAM" id="SSF50939">
    <property type="entry name" value="Sialidases"/>
    <property type="match status" value="1"/>
</dbReference>
<feature type="signal peptide" evidence="1">
    <location>
        <begin position="1"/>
        <end position="18"/>
    </location>
</feature>
<evidence type="ECO:0000313" key="3">
    <source>
        <dbReference type="Proteomes" id="UP000779900"/>
    </source>
</evidence>
<organism evidence="2 3">
    <name type="scientific">candidate division WOR-3 bacterium</name>
    <dbReference type="NCBI Taxonomy" id="2052148"/>
    <lineage>
        <taxon>Bacteria</taxon>
        <taxon>Bacteria division WOR-3</taxon>
    </lineage>
</organism>
<dbReference type="Proteomes" id="UP000779900">
    <property type="component" value="Unassembled WGS sequence"/>
</dbReference>
<protein>
    <recommendedName>
        <fullName evidence="4">Exo-alpha-sialidase</fullName>
    </recommendedName>
</protein>